<gene>
    <name evidence="2" type="ORF">IWQ60_012074</name>
</gene>
<name>A0A9W7ZPC4_9FUNG</name>
<feature type="region of interest" description="Disordered" evidence="1">
    <location>
        <begin position="39"/>
        <end position="79"/>
    </location>
</feature>
<feature type="compositionally biased region" description="Polar residues" evidence="1">
    <location>
        <begin position="438"/>
        <end position="449"/>
    </location>
</feature>
<comment type="caution">
    <text evidence="2">The sequence shown here is derived from an EMBL/GenBank/DDBJ whole genome shotgun (WGS) entry which is preliminary data.</text>
</comment>
<feature type="compositionally biased region" description="Polar residues" evidence="1">
    <location>
        <begin position="459"/>
        <end position="470"/>
    </location>
</feature>
<sequence>MVSQPYGGVAPPSSQQATEQTLDELEQLFQQLVTLDDGVTASTGSSKDDNDVTTGSDASALPTVEITSDSPGSATNDAPFYTAAPATALLDQTYDPFLTPPVHPRQPGEANPTDPTTVTTGTAQAYEDAAARILEALGGSVRSNYSLPSSDAMPSTTRGGGGDDNDLSGLSEDLSVEAIQAYMAQMKLEVPELASFLDQLSLEQQQQQGGTEAAALASGATSQFAPANHLAPSNGSSGDTRRPRVTSEVDTLLLNAAGLLDTTNDQHMGQLPTMSTDRDLVDLLVTNEDNGGTASQDLMQMVMEELQLERKQGGLATAGMPGGGLDTDLLVRLARLHESDPTLASASTVHLSEVNRVASSPQVDQFEEVSGSDEADSTDEDVTDTSSEEGRSDTDDETEKDSMVRCRDEFARPIAPLRQRSVAHPTQAVHGLDGRGARQTSPASSQSAVRPNPPEGASPSPSNTSETSALRQPPSPSSLEAIDPSLKMPMNVSSDNLVCWICSDIATVACEDCSGDAFCRDCFGQFHHSKGADPDLANHVAHKL</sequence>
<feature type="region of interest" description="Disordered" evidence="1">
    <location>
        <begin position="355"/>
        <end position="483"/>
    </location>
</feature>
<dbReference type="EMBL" id="JANBPT010001589">
    <property type="protein sequence ID" value="KAJ1906473.1"/>
    <property type="molecule type" value="Genomic_DNA"/>
</dbReference>
<feature type="compositionally biased region" description="Polar residues" evidence="1">
    <location>
        <begin position="225"/>
        <end position="238"/>
    </location>
</feature>
<accession>A0A9W7ZPC4</accession>
<organism evidence="2 3">
    <name type="scientific">Tieghemiomyces parasiticus</name>
    <dbReference type="NCBI Taxonomy" id="78921"/>
    <lineage>
        <taxon>Eukaryota</taxon>
        <taxon>Fungi</taxon>
        <taxon>Fungi incertae sedis</taxon>
        <taxon>Zoopagomycota</taxon>
        <taxon>Kickxellomycotina</taxon>
        <taxon>Dimargaritomycetes</taxon>
        <taxon>Dimargaritales</taxon>
        <taxon>Dimargaritaceae</taxon>
        <taxon>Tieghemiomyces</taxon>
    </lineage>
</organism>
<feature type="region of interest" description="Disordered" evidence="1">
    <location>
        <begin position="225"/>
        <end position="244"/>
    </location>
</feature>
<dbReference type="OrthoDB" id="5407799at2759"/>
<feature type="region of interest" description="Disordered" evidence="1">
    <location>
        <begin position="142"/>
        <end position="169"/>
    </location>
</feature>
<evidence type="ECO:0000313" key="2">
    <source>
        <dbReference type="EMBL" id="KAJ1906473.1"/>
    </source>
</evidence>
<feature type="compositionally biased region" description="Basic and acidic residues" evidence="1">
    <location>
        <begin position="400"/>
        <end position="411"/>
    </location>
</feature>
<evidence type="ECO:0000313" key="3">
    <source>
        <dbReference type="Proteomes" id="UP001150569"/>
    </source>
</evidence>
<proteinExistence type="predicted"/>
<feature type="compositionally biased region" description="Acidic residues" evidence="1">
    <location>
        <begin position="365"/>
        <end position="387"/>
    </location>
</feature>
<protein>
    <submittedName>
        <fullName evidence="2">Uncharacterized protein</fullName>
    </submittedName>
</protein>
<dbReference type="SUPFAM" id="SSF57845">
    <property type="entry name" value="B-box zinc-binding domain"/>
    <property type="match status" value="1"/>
</dbReference>
<feature type="compositionally biased region" description="Polar residues" evidence="1">
    <location>
        <begin position="65"/>
        <end position="76"/>
    </location>
</feature>
<evidence type="ECO:0000256" key="1">
    <source>
        <dbReference type="SAM" id="MobiDB-lite"/>
    </source>
</evidence>
<feature type="region of interest" description="Disordered" evidence="1">
    <location>
        <begin position="94"/>
        <end position="118"/>
    </location>
</feature>
<dbReference type="Pfam" id="PF22586">
    <property type="entry name" value="ANCHR-like_BBOX"/>
    <property type="match status" value="1"/>
</dbReference>
<dbReference type="AlphaFoldDB" id="A0A9W7ZPC4"/>
<dbReference type="Proteomes" id="UP001150569">
    <property type="component" value="Unassembled WGS sequence"/>
</dbReference>
<reference evidence="2" key="1">
    <citation type="submission" date="2022-07" db="EMBL/GenBank/DDBJ databases">
        <title>Phylogenomic reconstructions and comparative analyses of Kickxellomycotina fungi.</title>
        <authorList>
            <person name="Reynolds N.K."/>
            <person name="Stajich J.E."/>
            <person name="Barry K."/>
            <person name="Grigoriev I.V."/>
            <person name="Crous P."/>
            <person name="Smith M.E."/>
        </authorList>
    </citation>
    <scope>NUCLEOTIDE SEQUENCE</scope>
    <source>
        <strain evidence="2">RSA 861</strain>
    </source>
</reference>
<feature type="compositionally biased region" description="Polar residues" evidence="1">
    <location>
        <begin position="142"/>
        <end position="157"/>
    </location>
</feature>
<keyword evidence="3" id="KW-1185">Reference proteome</keyword>